<evidence type="ECO:0000313" key="1">
    <source>
        <dbReference type="EMBL" id="KAG1302766.1"/>
    </source>
</evidence>
<proteinExistence type="predicted"/>
<reference evidence="1" key="1">
    <citation type="journal article" date="2020" name="Microb. Genom.">
        <title>Genetic diversity of clinical and environmental Mucorales isolates obtained from an investigation of mucormycosis cases among solid organ transplant recipients.</title>
        <authorList>
            <person name="Nguyen M.H."/>
            <person name="Kaul D."/>
            <person name="Muto C."/>
            <person name="Cheng S.J."/>
            <person name="Richter R.A."/>
            <person name="Bruno V.M."/>
            <person name="Liu G."/>
            <person name="Beyhan S."/>
            <person name="Sundermann A.J."/>
            <person name="Mounaud S."/>
            <person name="Pasculle A.W."/>
            <person name="Nierman W.C."/>
            <person name="Driscoll E."/>
            <person name="Cumbie R."/>
            <person name="Clancy C.J."/>
            <person name="Dupont C.L."/>
        </authorList>
    </citation>
    <scope>NUCLEOTIDE SEQUENCE</scope>
    <source>
        <strain evidence="1">GL11</strain>
    </source>
</reference>
<organism evidence="1 2">
    <name type="scientific">Rhizopus oryzae</name>
    <name type="common">Mucormycosis agent</name>
    <name type="synonym">Rhizopus arrhizus var. delemar</name>
    <dbReference type="NCBI Taxonomy" id="64495"/>
    <lineage>
        <taxon>Eukaryota</taxon>
        <taxon>Fungi</taxon>
        <taxon>Fungi incertae sedis</taxon>
        <taxon>Mucoromycota</taxon>
        <taxon>Mucoromycotina</taxon>
        <taxon>Mucoromycetes</taxon>
        <taxon>Mucorales</taxon>
        <taxon>Mucorineae</taxon>
        <taxon>Rhizopodaceae</taxon>
        <taxon>Rhizopus</taxon>
    </lineage>
</organism>
<protein>
    <submittedName>
        <fullName evidence="1">Uncharacterized protein</fullName>
    </submittedName>
</protein>
<sequence>MSLVTTHEKEVLNERPPTKRVTFDLENIQIETISDYSSISSSSNESLLENIPKREERKETLIKPSYWYPPVAPTIQPPKRSTEYTEQLISKVLQREMALDPILFHNEQHKILFVKLLKAETLDFPIEKGECYVHCSIRYKELKSSSHKQILSHTINIEQHELRIDQVDPTENITVTLYVNQKKSFWHKRIRPKKGLDRYIHPQEGSLCQTTFSANRFMNNHNKVTTATLLLVNDWYRSNHPTVKYPMEKAVGKLYIQCLYSLNKNHKTMDEAIVL</sequence>
<accession>A0A9P7BMI5</accession>
<name>A0A9P7BMI5_RHIOR</name>
<gene>
    <name evidence="1" type="ORF">G6F64_010653</name>
</gene>
<keyword evidence="2" id="KW-1185">Reference proteome</keyword>
<evidence type="ECO:0000313" key="2">
    <source>
        <dbReference type="Proteomes" id="UP000716291"/>
    </source>
</evidence>
<dbReference type="OrthoDB" id="2123378at2759"/>
<dbReference type="AlphaFoldDB" id="A0A9P7BMI5"/>
<dbReference type="Proteomes" id="UP000716291">
    <property type="component" value="Unassembled WGS sequence"/>
</dbReference>
<dbReference type="EMBL" id="JAANQT010002278">
    <property type="protein sequence ID" value="KAG1302766.1"/>
    <property type="molecule type" value="Genomic_DNA"/>
</dbReference>
<comment type="caution">
    <text evidence="1">The sequence shown here is derived from an EMBL/GenBank/DDBJ whole genome shotgun (WGS) entry which is preliminary data.</text>
</comment>